<proteinExistence type="predicted"/>
<sequence>MRLIKHDVNLRRAIFWNIKQGLPRSLTTIKLEDTFVSVYSKDNPQLLFAMSGYFAED</sequence>
<dbReference type="SUPFAM" id="SSF53098">
    <property type="entry name" value="Ribonuclease H-like"/>
    <property type="match status" value="1"/>
</dbReference>
<dbReference type="GO" id="GO:0030620">
    <property type="term" value="F:U2 snRNA binding"/>
    <property type="evidence" value="ECO:0007669"/>
    <property type="project" value="TreeGrafter"/>
</dbReference>
<gene>
    <name evidence="1" type="ORF">SCLCIDRAFT_1151282</name>
</gene>
<name>A0A0C3EET4_9AGAM</name>
<evidence type="ECO:0000313" key="2">
    <source>
        <dbReference type="Proteomes" id="UP000053989"/>
    </source>
</evidence>
<dbReference type="HOGENOM" id="CLU_2997762_0_0_1"/>
<dbReference type="InParanoid" id="A0A0C3EET4"/>
<dbReference type="STRING" id="1036808.A0A0C3EET4"/>
<dbReference type="GO" id="GO:0097157">
    <property type="term" value="F:pre-mRNA intronic binding"/>
    <property type="evidence" value="ECO:0007669"/>
    <property type="project" value="TreeGrafter"/>
</dbReference>
<dbReference type="GO" id="GO:0071013">
    <property type="term" value="C:catalytic step 2 spliceosome"/>
    <property type="evidence" value="ECO:0007669"/>
    <property type="project" value="TreeGrafter"/>
</dbReference>
<reference evidence="2" key="2">
    <citation type="submission" date="2015-01" db="EMBL/GenBank/DDBJ databases">
        <title>Evolutionary Origins and Diversification of the Mycorrhizal Mutualists.</title>
        <authorList>
            <consortium name="DOE Joint Genome Institute"/>
            <consortium name="Mycorrhizal Genomics Consortium"/>
            <person name="Kohler A."/>
            <person name="Kuo A."/>
            <person name="Nagy L.G."/>
            <person name="Floudas D."/>
            <person name="Copeland A."/>
            <person name="Barry K.W."/>
            <person name="Cichocki N."/>
            <person name="Veneault-Fourrey C."/>
            <person name="LaButti K."/>
            <person name="Lindquist E.A."/>
            <person name="Lipzen A."/>
            <person name="Lundell T."/>
            <person name="Morin E."/>
            <person name="Murat C."/>
            <person name="Riley R."/>
            <person name="Ohm R."/>
            <person name="Sun H."/>
            <person name="Tunlid A."/>
            <person name="Henrissat B."/>
            <person name="Grigoriev I.V."/>
            <person name="Hibbett D.S."/>
            <person name="Martin F."/>
        </authorList>
    </citation>
    <scope>NUCLEOTIDE SEQUENCE [LARGE SCALE GENOMIC DNA]</scope>
    <source>
        <strain evidence="2">Foug A</strain>
    </source>
</reference>
<organism evidence="1 2">
    <name type="scientific">Scleroderma citrinum Foug A</name>
    <dbReference type="NCBI Taxonomy" id="1036808"/>
    <lineage>
        <taxon>Eukaryota</taxon>
        <taxon>Fungi</taxon>
        <taxon>Dikarya</taxon>
        <taxon>Basidiomycota</taxon>
        <taxon>Agaricomycotina</taxon>
        <taxon>Agaricomycetes</taxon>
        <taxon>Agaricomycetidae</taxon>
        <taxon>Boletales</taxon>
        <taxon>Sclerodermatineae</taxon>
        <taxon>Sclerodermataceae</taxon>
        <taxon>Scleroderma</taxon>
    </lineage>
</organism>
<keyword evidence="2" id="KW-1185">Reference proteome</keyword>
<dbReference type="GO" id="GO:0030619">
    <property type="term" value="F:U1 snRNA binding"/>
    <property type="evidence" value="ECO:0007669"/>
    <property type="project" value="TreeGrafter"/>
</dbReference>
<dbReference type="GO" id="GO:0005682">
    <property type="term" value="C:U5 snRNP"/>
    <property type="evidence" value="ECO:0007669"/>
    <property type="project" value="TreeGrafter"/>
</dbReference>
<dbReference type="PANTHER" id="PTHR11140:SF0">
    <property type="entry name" value="PRE-MRNA-PROCESSING-SPLICING FACTOR 8"/>
    <property type="match status" value="1"/>
</dbReference>
<evidence type="ECO:0000313" key="1">
    <source>
        <dbReference type="EMBL" id="KIM66426.1"/>
    </source>
</evidence>
<dbReference type="OrthoDB" id="2690259at2759"/>
<dbReference type="EMBL" id="KN822017">
    <property type="protein sequence ID" value="KIM66426.1"/>
    <property type="molecule type" value="Genomic_DNA"/>
</dbReference>
<reference evidence="1 2" key="1">
    <citation type="submission" date="2014-04" db="EMBL/GenBank/DDBJ databases">
        <authorList>
            <consortium name="DOE Joint Genome Institute"/>
            <person name="Kuo A."/>
            <person name="Kohler A."/>
            <person name="Nagy L.G."/>
            <person name="Floudas D."/>
            <person name="Copeland A."/>
            <person name="Barry K.W."/>
            <person name="Cichocki N."/>
            <person name="Veneault-Fourrey C."/>
            <person name="LaButti K."/>
            <person name="Lindquist E.A."/>
            <person name="Lipzen A."/>
            <person name="Lundell T."/>
            <person name="Morin E."/>
            <person name="Murat C."/>
            <person name="Sun H."/>
            <person name="Tunlid A."/>
            <person name="Henrissat B."/>
            <person name="Grigoriev I.V."/>
            <person name="Hibbett D.S."/>
            <person name="Martin F."/>
            <person name="Nordberg H.P."/>
            <person name="Cantor M.N."/>
            <person name="Hua S.X."/>
        </authorList>
    </citation>
    <scope>NUCLEOTIDE SEQUENCE [LARGE SCALE GENOMIC DNA]</scope>
    <source>
        <strain evidence="1 2">Foug A</strain>
    </source>
</reference>
<dbReference type="Proteomes" id="UP000053989">
    <property type="component" value="Unassembled WGS sequence"/>
</dbReference>
<dbReference type="InterPro" id="IPR012337">
    <property type="entry name" value="RNaseH-like_sf"/>
</dbReference>
<dbReference type="GO" id="GO:0017070">
    <property type="term" value="F:U6 snRNA binding"/>
    <property type="evidence" value="ECO:0007669"/>
    <property type="project" value="TreeGrafter"/>
</dbReference>
<dbReference type="InterPro" id="IPR027652">
    <property type="entry name" value="PRP8"/>
</dbReference>
<dbReference type="AlphaFoldDB" id="A0A0C3EET4"/>
<protein>
    <submittedName>
        <fullName evidence="1">Uncharacterized protein</fullName>
    </submittedName>
</protein>
<dbReference type="PANTHER" id="PTHR11140">
    <property type="entry name" value="PRE-MRNA SPLICING FACTOR PRP8"/>
    <property type="match status" value="1"/>
</dbReference>
<accession>A0A0C3EET4</accession>
<dbReference type="GO" id="GO:0000244">
    <property type="term" value="P:spliceosomal tri-snRNP complex assembly"/>
    <property type="evidence" value="ECO:0007669"/>
    <property type="project" value="TreeGrafter"/>
</dbReference>
<dbReference type="GO" id="GO:0030623">
    <property type="term" value="F:U5 snRNA binding"/>
    <property type="evidence" value="ECO:0007669"/>
    <property type="project" value="TreeGrafter"/>
</dbReference>